<dbReference type="Proteomes" id="UP000014064">
    <property type="component" value="Unassembled WGS sequence"/>
</dbReference>
<feature type="domain" description="Tyrosine-protein phosphatase" evidence="6">
    <location>
        <begin position="1"/>
        <end position="143"/>
    </location>
</feature>
<reference evidence="9" key="1">
    <citation type="journal article" date="2013" name="BMC Genomics">
        <title>Genome and transcriptome sequencing of the halophilic fungus Wallemia ichthyophaga: haloadaptations present and absent.</title>
        <authorList>
            <person name="Zajc J."/>
            <person name="Liu Y."/>
            <person name="Dai W."/>
            <person name="Yang Z."/>
            <person name="Hu J."/>
            <person name="Gostincar C."/>
            <person name="Gunde-Cimerman N."/>
        </authorList>
    </citation>
    <scope>NUCLEOTIDE SEQUENCE [LARGE SCALE GENOMIC DNA]</scope>
    <source>
        <strain evidence="9">EXF-994 / CBS 113033</strain>
    </source>
</reference>
<dbReference type="EMBL" id="KE007224">
    <property type="protein sequence ID" value="EOR04885.1"/>
    <property type="molecule type" value="Genomic_DNA"/>
</dbReference>
<dbReference type="InterPro" id="IPR020422">
    <property type="entry name" value="TYR_PHOSPHATASE_DUAL_dom"/>
</dbReference>
<dbReference type="RefSeq" id="XP_009265911.1">
    <property type="nucleotide sequence ID" value="XM_009267636.1"/>
</dbReference>
<keyword evidence="3" id="KW-0378">Hydrolase</keyword>
<feature type="domain" description="Tyrosine specific protein phosphatases" evidence="7">
    <location>
        <begin position="60"/>
        <end position="122"/>
    </location>
</feature>
<evidence type="ECO:0000313" key="9">
    <source>
        <dbReference type="Proteomes" id="UP000014064"/>
    </source>
</evidence>
<dbReference type="PIRSF" id="PIRSF000941">
    <property type="entry name" value="DUSP12"/>
    <property type="match status" value="1"/>
</dbReference>
<dbReference type="SMART" id="SM00195">
    <property type="entry name" value="DSPc"/>
    <property type="match status" value="1"/>
</dbReference>
<accession>R9AS68</accession>
<dbReference type="CDD" id="cd14498">
    <property type="entry name" value="DSP"/>
    <property type="match status" value="1"/>
</dbReference>
<gene>
    <name evidence="8" type="ORF">J056_000238</name>
</gene>
<dbReference type="Gene3D" id="3.90.190.10">
    <property type="entry name" value="Protein tyrosine phosphatase superfamily"/>
    <property type="match status" value="1"/>
</dbReference>
<name>R9AS68_WALI9</name>
<protein>
    <recommendedName>
        <fullName evidence="2">protein-tyrosine-phosphatase</fullName>
        <ecNumber evidence="2">3.1.3.48</ecNumber>
    </recommendedName>
</protein>
<keyword evidence="9" id="KW-1185">Reference proteome</keyword>
<sequence length="300" mass="33631">MDKIDHLIFISPLSAIQEADKKLLEDAGIRRAVVAINGPLPELAPHIDTLHLDIHDDENEDILELLPRTLDWIDQGINSNSPTLLLCHAGVSRSATVATAHLMRKYSLSLEDALVRVRRCRPIADPNPNFKHQLKIFQLAGWSVSDSNPLVRRYRLLQKAKSIAGDGHGTRSDIDNKEGLLHLYQQKQQKKISRTTAVRCKQCRMKLAGYDDIVMYIPSSPFYVESLEWMNLVGGEVSGKLYCPNDKCKNKVGTYDWTGVKDSSLNEYVVPAIMLHQNKSEVYQIGAAVNNPLSLLRPGV</sequence>
<dbReference type="KEGG" id="wic:J056_000238"/>
<organism evidence="8 9">
    <name type="scientific">Wallemia ichthyophaga (strain EXF-994 / CBS 113033)</name>
    <dbReference type="NCBI Taxonomy" id="1299270"/>
    <lineage>
        <taxon>Eukaryota</taxon>
        <taxon>Fungi</taxon>
        <taxon>Dikarya</taxon>
        <taxon>Basidiomycota</taxon>
        <taxon>Wallemiomycotina</taxon>
        <taxon>Wallemiomycetes</taxon>
        <taxon>Wallemiales</taxon>
        <taxon>Wallemiaceae</taxon>
        <taxon>Wallemia</taxon>
    </lineage>
</organism>
<dbReference type="PROSITE" id="PS50056">
    <property type="entry name" value="TYR_PHOSPHATASE_2"/>
    <property type="match status" value="1"/>
</dbReference>
<dbReference type="OrthoDB" id="2017893at2759"/>
<dbReference type="STRING" id="1299270.R9AS68"/>
<evidence type="ECO:0000259" key="7">
    <source>
        <dbReference type="PROSITE" id="PS50056"/>
    </source>
</evidence>
<evidence type="ECO:0000256" key="3">
    <source>
        <dbReference type="ARBA" id="ARBA00022801"/>
    </source>
</evidence>
<comment type="similarity">
    <text evidence="1">Belongs to the protein-tyrosine phosphatase family. Non-receptor class dual specificity subfamily.</text>
</comment>
<dbReference type="PANTHER" id="PTHR45848">
    <property type="entry name" value="DUAL SPECIFICITY PROTEIN PHOSPHATASE 12 FAMILY MEMBER"/>
    <property type="match status" value="1"/>
</dbReference>
<dbReference type="PANTHER" id="PTHR45848:SF4">
    <property type="entry name" value="DUAL SPECIFICITY PROTEIN PHOSPHATASE 12"/>
    <property type="match status" value="1"/>
</dbReference>
<dbReference type="InterPro" id="IPR016278">
    <property type="entry name" value="DUSP12"/>
</dbReference>
<evidence type="ECO:0000259" key="6">
    <source>
        <dbReference type="PROSITE" id="PS50054"/>
    </source>
</evidence>
<dbReference type="PROSITE" id="PS50054">
    <property type="entry name" value="TYR_PHOSPHATASE_DUAL"/>
    <property type="match status" value="1"/>
</dbReference>
<evidence type="ECO:0000256" key="4">
    <source>
        <dbReference type="ARBA" id="ARBA00022912"/>
    </source>
</evidence>
<evidence type="ECO:0000256" key="1">
    <source>
        <dbReference type="ARBA" id="ARBA00008601"/>
    </source>
</evidence>
<dbReference type="EC" id="3.1.3.48" evidence="2"/>
<feature type="active site" description="Phosphocysteine intermediate" evidence="5">
    <location>
        <position position="87"/>
    </location>
</feature>
<dbReference type="InterPro" id="IPR000387">
    <property type="entry name" value="Tyr_Pase_dom"/>
</dbReference>
<dbReference type="GO" id="GO:0004725">
    <property type="term" value="F:protein tyrosine phosphatase activity"/>
    <property type="evidence" value="ECO:0007669"/>
    <property type="project" value="UniProtKB-EC"/>
</dbReference>
<dbReference type="HOGENOM" id="CLU_928136_0_0_1"/>
<evidence type="ECO:0000313" key="8">
    <source>
        <dbReference type="EMBL" id="EOR04885.1"/>
    </source>
</evidence>
<dbReference type="Pfam" id="PF00782">
    <property type="entry name" value="DSPc"/>
    <property type="match status" value="1"/>
</dbReference>
<dbReference type="InterPro" id="IPR029021">
    <property type="entry name" value="Prot-tyrosine_phosphatase-like"/>
</dbReference>
<dbReference type="OMA" id="LYWNNFA"/>
<dbReference type="GeneID" id="20373190"/>
<dbReference type="SUPFAM" id="SSF52799">
    <property type="entry name" value="(Phosphotyrosine protein) phosphatases II"/>
    <property type="match status" value="1"/>
</dbReference>
<dbReference type="eggNOG" id="KOG1716">
    <property type="taxonomic scope" value="Eukaryota"/>
</dbReference>
<proteinExistence type="inferred from homology"/>
<evidence type="ECO:0000256" key="2">
    <source>
        <dbReference type="ARBA" id="ARBA00013064"/>
    </source>
</evidence>
<dbReference type="GO" id="GO:0008138">
    <property type="term" value="F:protein tyrosine/serine/threonine phosphatase activity"/>
    <property type="evidence" value="ECO:0007669"/>
    <property type="project" value="InterPro"/>
</dbReference>
<keyword evidence="4" id="KW-0904">Protein phosphatase</keyword>
<evidence type="ECO:0000256" key="5">
    <source>
        <dbReference type="PIRSR" id="PIRSR000941-50"/>
    </source>
</evidence>
<dbReference type="AlphaFoldDB" id="R9AS68"/>
<dbReference type="InterPro" id="IPR000340">
    <property type="entry name" value="Dual-sp_phosphatase_cat-dom"/>
</dbReference>